<proteinExistence type="predicted"/>
<dbReference type="PANTHER" id="PTHR22840">
    <property type="entry name" value="WD REPEAT-CONTAINING PROTEIN 36"/>
    <property type="match status" value="1"/>
</dbReference>
<evidence type="ECO:0000259" key="5">
    <source>
        <dbReference type="Pfam" id="PF25171"/>
    </source>
</evidence>
<dbReference type="Pfam" id="PF25168">
    <property type="entry name" value="Beta-prop_WDR36-Utp21_2nd"/>
    <property type="match status" value="1"/>
</dbReference>
<dbReference type="InterPro" id="IPR001680">
    <property type="entry name" value="WD40_rpt"/>
</dbReference>
<dbReference type="Pfam" id="PF25171">
    <property type="entry name" value="Beta-prop_WDR36-Utp21_1st"/>
    <property type="match status" value="1"/>
</dbReference>
<evidence type="ECO:0000256" key="2">
    <source>
        <dbReference type="ARBA" id="ARBA00022737"/>
    </source>
</evidence>
<dbReference type="AlphaFoldDB" id="A0ABD3W8I9"/>
<dbReference type="InterPro" id="IPR059157">
    <property type="entry name" value="WDR36-Utp21_N"/>
</dbReference>
<keyword evidence="1 3" id="KW-0853">WD repeat</keyword>
<dbReference type="FunFam" id="2.130.10.10:FF:000109">
    <property type="entry name" value="WD repeat domain 36"/>
    <property type="match status" value="1"/>
</dbReference>
<dbReference type="Pfam" id="PF04192">
    <property type="entry name" value="Utp21"/>
    <property type="match status" value="1"/>
</dbReference>
<evidence type="ECO:0000313" key="7">
    <source>
        <dbReference type="Proteomes" id="UP001634394"/>
    </source>
</evidence>
<dbReference type="SMART" id="SM00320">
    <property type="entry name" value="WD40"/>
    <property type="match status" value="9"/>
</dbReference>
<feature type="repeat" description="WD" evidence="3">
    <location>
        <begin position="267"/>
        <end position="298"/>
    </location>
</feature>
<sequence length="896" mass="99818">MSSPSKIFSGYRALGFVCNHVPLAVRYQHKHKENYVITCVGKSFHTYNCSRLGIVSVSDSHPEEISCLVVDGSFVYTGCGKVVRAFKQNKQVLHTYQGHDFDVHLLLPFGRHLISVDRDSHVIVWDVDTEGVYLEMDFDNESFKVTALMHPSTYLNKILFGSKQGSLQLWNIKSDKQVHLFTGWNEEVTIIEQAPAVDIVAVGLRSGWIVLHNLRYDETITRFQQDWGPVTALSFRTDGHPIMVSGSSAGHIAVWDLEEKKLRCQMRDAHHASISGMTCLQNEPLMVTSGGDNSLKVWIFDLPDGGGRLLRERSGHSAPPTKVKHYSCNGQNILSAGQDSTLRSFSVIHDKYNKSLGRASFLKSATKRSGLKRDKYKMAPITKFAAEPSRQSDWDNITACHRGLRIVTTWSYGRCTMGEHKLEHDRFKNDEVTYRHTLATAVDITSCGNFTTVGYSSGHVDVYNLQSGIYRGSYGDPLAHSCSIAGVAVDGLNQVTVTAGLNGEVKFWRFKRKDLLESLMLEKLISQILLHRESSMLAVALDNFQLLIVDLDTRRVVRTFVGHGSSITDMSFSPDARWLVTSGMDSTVRTWDLPTGSLIDCFLVDAAVTSLSFSPTGDFLVTTHIDDVGVYLWSNMTLYSHIPLHSLPEDFSPQIIALPSSSRITNTVDDDAESKKEEEDYLSAEFKSPEQISDELVTLSLLPSSRWQNLLNLDIIKRRNKPKEPPKVPKSAPFFLPTIPGLEPKFATDDASTGNKAGSHILSGSLLPLSELGKLLSESEKDCSFSRPLEYLKSLGPSAIDLEIRSLCPEGGGSEVVMAQFISFIRQTLMTNKNFEIAQAYLGLFLKVHGGVLSSSPKLTEELEKLEKVQSESWRNLQDLMNQSLCLVTYLRSATL</sequence>
<keyword evidence="7" id="KW-1185">Reference proteome</keyword>
<accession>A0ABD3W8I9</accession>
<evidence type="ECO:0000256" key="1">
    <source>
        <dbReference type="ARBA" id="ARBA00022574"/>
    </source>
</evidence>
<gene>
    <name evidence="6" type="ORF">ACJMK2_042561</name>
</gene>
<evidence type="ECO:0000313" key="6">
    <source>
        <dbReference type="EMBL" id="KAL3869941.1"/>
    </source>
</evidence>
<protein>
    <recommendedName>
        <fullName evidence="8">Small-subunit processome Utp21 domain-containing protein</fullName>
    </recommendedName>
</protein>
<comment type="caution">
    <text evidence="6">The sequence shown here is derived from an EMBL/GenBank/DDBJ whole genome shotgun (WGS) entry which is preliminary data.</text>
</comment>
<dbReference type="InterPro" id="IPR007319">
    <property type="entry name" value="WDR36/Utp21_C"/>
</dbReference>
<dbReference type="EMBL" id="JBJQND010000008">
    <property type="protein sequence ID" value="KAL3869941.1"/>
    <property type="molecule type" value="Genomic_DNA"/>
</dbReference>
<feature type="repeat" description="WD" evidence="3">
    <location>
        <begin position="560"/>
        <end position="601"/>
    </location>
</feature>
<evidence type="ECO:0000259" key="4">
    <source>
        <dbReference type="Pfam" id="PF04192"/>
    </source>
</evidence>
<evidence type="ECO:0000256" key="3">
    <source>
        <dbReference type="PROSITE-ProRule" id="PRU00221"/>
    </source>
</evidence>
<dbReference type="PROSITE" id="PS50294">
    <property type="entry name" value="WD_REPEATS_REGION"/>
    <property type="match status" value="1"/>
</dbReference>
<dbReference type="SUPFAM" id="SSF50978">
    <property type="entry name" value="WD40 repeat-like"/>
    <property type="match status" value="2"/>
</dbReference>
<dbReference type="PROSITE" id="PS50082">
    <property type="entry name" value="WD_REPEATS_2"/>
    <property type="match status" value="2"/>
</dbReference>
<keyword evidence="2" id="KW-0677">Repeat</keyword>
<dbReference type="Proteomes" id="UP001634394">
    <property type="component" value="Unassembled WGS sequence"/>
</dbReference>
<evidence type="ECO:0008006" key="8">
    <source>
        <dbReference type="Google" id="ProtNLM"/>
    </source>
</evidence>
<dbReference type="Gene3D" id="2.130.10.10">
    <property type="entry name" value="YVTN repeat-like/Quinoprotein amine dehydrogenase"/>
    <property type="match status" value="2"/>
</dbReference>
<feature type="domain" description="WDR36/Utp21 N-terminal" evidence="5">
    <location>
        <begin position="36"/>
        <end position="301"/>
    </location>
</feature>
<dbReference type="PROSITE" id="PS00678">
    <property type="entry name" value="WD_REPEATS_1"/>
    <property type="match status" value="1"/>
</dbReference>
<reference evidence="6 7" key="1">
    <citation type="submission" date="2024-11" db="EMBL/GenBank/DDBJ databases">
        <title>Chromosome-level genome assembly of the freshwater bivalve Anodonta woodiana.</title>
        <authorList>
            <person name="Chen X."/>
        </authorList>
    </citation>
    <scope>NUCLEOTIDE SEQUENCE [LARGE SCALE GENOMIC DNA]</scope>
    <source>
        <strain evidence="6">MN2024</strain>
        <tissue evidence="6">Gills</tissue>
    </source>
</reference>
<dbReference type="PANTHER" id="PTHR22840:SF12">
    <property type="entry name" value="WD REPEAT-CONTAINING PROTEIN 36"/>
    <property type="match status" value="1"/>
</dbReference>
<dbReference type="InterPro" id="IPR019775">
    <property type="entry name" value="WD40_repeat_CS"/>
</dbReference>
<name>A0ABD3W8I9_SINWO</name>
<organism evidence="6 7">
    <name type="scientific">Sinanodonta woodiana</name>
    <name type="common">Chinese pond mussel</name>
    <name type="synonym">Anodonta woodiana</name>
    <dbReference type="NCBI Taxonomy" id="1069815"/>
    <lineage>
        <taxon>Eukaryota</taxon>
        <taxon>Metazoa</taxon>
        <taxon>Spiralia</taxon>
        <taxon>Lophotrochozoa</taxon>
        <taxon>Mollusca</taxon>
        <taxon>Bivalvia</taxon>
        <taxon>Autobranchia</taxon>
        <taxon>Heteroconchia</taxon>
        <taxon>Palaeoheterodonta</taxon>
        <taxon>Unionida</taxon>
        <taxon>Unionoidea</taxon>
        <taxon>Unionidae</taxon>
        <taxon>Unioninae</taxon>
        <taxon>Sinanodonta</taxon>
    </lineage>
</organism>
<dbReference type="InterPro" id="IPR015943">
    <property type="entry name" value="WD40/YVTN_repeat-like_dom_sf"/>
</dbReference>
<dbReference type="InterPro" id="IPR036322">
    <property type="entry name" value="WD40_repeat_dom_sf"/>
</dbReference>
<feature type="domain" description="WDR36/Utp21 C-terminal" evidence="4">
    <location>
        <begin position="690"/>
        <end position="892"/>
    </location>
</feature>